<accession>A0A117INJ9</accession>
<dbReference type="CDD" id="cd05154">
    <property type="entry name" value="ACAD10_11_N-like"/>
    <property type="match status" value="1"/>
</dbReference>
<feature type="domain" description="Aminoglycoside phosphotransferase" evidence="1">
    <location>
        <begin position="38"/>
        <end position="264"/>
    </location>
</feature>
<reference evidence="2 3" key="1">
    <citation type="journal article" date="2016" name="Genome Announc.">
        <title>Draft Genome Sequences of Five Rapidly Growing Mycobacterium Species, M. thermoresistibile, M. fortuitum subsp. acetamidolyticum, M. canariasense, M. brisbanense, and M. novocastrense.</title>
        <authorList>
            <person name="Katahira K."/>
            <person name="Ogura Y."/>
            <person name="Gotoh Y."/>
            <person name="Hayashi T."/>
        </authorList>
    </citation>
    <scope>NUCLEOTIDE SEQUENCE [LARGE SCALE GENOMIC DNA]</scope>
    <source>
        <strain evidence="2 3">JCM6362</strain>
    </source>
</reference>
<proteinExistence type="predicted"/>
<dbReference type="STRING" id="1797.RMCT_3955"/>
<comment type="caution">
    <text evidence="2">The sequence shown here is derived from an EMBL/GenBank/DDBJ whole genome shotgun (WGS) entry which is preliminary data.</text>
</comment>
<dbReference type="Proteomes" id="UP000069654">
    <property type="component" value="Unassembled WGS sequence"/>
</dbReference>
<sequence>MTDTSTRAAEPARSMCDRPAAVAQWLMRNGQSVQEPVTVTRVGFGQSNITSCVSDGAGREWILREPPPGAAVGSAHDVHREARIIAALESSGIPVPRVVGMGRSPDGSPFFVMERVNGRALESEQDAGPLTPAQRQQIGRQVATILGRLHTLDTGRLGLPEPRSPYLERQIRRVTQAWDVYGRDTRHDAGWQRLRDGLAQSMPARSAPPVIMHGDLRLSNMLVDGGEVTAVLDWELAAIGDPLADLAWLLDDWRAPEEPGIVMPSPTRAGGFPDRDEMIEIYHAVSGVPVDGIDYYRAFSQWRAAGLLQGVLVRRRKGQMGDHGAVDLEQLDSSIATLLSSAAEHLARCTGAGPRTG</sequence>
<dbReference type="InterPro" id="IPR011009">
    <property type="entry name" value="Kinase-like_dom_sf"/>
</dbReference>
<dbReference type="Pfam" id="PF01636">
    <property type="entry name" value="APH"/>
    <property type="match status" value="1"/>
</dbReference>
<dbReference type="OMA" id="QCMAWRI"/>
<gene>
    <name evidence="2" type="ORF">RMCT_3955</name>
</gene>
<dbReference type="OrthoDB" id="3806873at2"/>
<dbReference type="EMBL" id="BCTB01000050">
    <property type="protein sequence ID" value="GAT16986.1"/>
    <property type="molecule type" value="Genomic_DNA"/>
</dbReference>
<dbReference type="InterPro" id="IPR041726">
    <property type="entry name" value="ACAD10_11_N"/>
</dbReference>
<dbReference type="PANTHER" id="PTHR21310">
    <property type="entry name" value="AMINOGLYCOSIDE PHOSPHOTRANSFERASE-RELATED-RELATED"/>
    <property type="match status" value="1"/>
</dbReference>
<evidence type="ECO:0000313" key="2">
    <source>
        <dbReference type="EMBL" id="GAT16986.1"/>
    </source>
</evidence>
<dbReference type="AlphaFoldDB" id="A0A117INJ9"/>
<dbReference type="SUPFAM" id="SSF56112">
    <property type="entry name" value="Protein kinase-like (PK-like)"/>
    <property type="match status" value="1"/>
</dbReference>
<organism evidence="2 3">
    <name type="scientific">Mycolicibacterium thermoresistibile</name>
    <name type="common">Mycobacterium thermoresistibile</name>
    <dbReference type="NCBI Taxonomy" id="1797"/>
    <lineage>
        <taxon>Bacteria</taxon>
        <taxon>Bacillati</taxon>
        <taxon>Actinomycetota</taxon>
        <taxon>Actinomycetes</taxon>
        <taxon>Mycobacteriales</taxon>
        <taxon>Mycobacteriaceae</taxon>
        <taxon>Mycolicibacterium</taxon>
    </lineage>
</organism>
<dbReference type="Gene3D" id="3.30.200.20">
    <property type="entry name" value="Phosphorylase Kinase, domain 1"/>
    <property type="match status" value="1"/>
</dbReference>
<dbReference type="Gene3D" id="3.90.1200.10">
    <property type="match status" value="1"/>
</dbReference>
<reference evidence="3" key="2">
    <citation type="submission" date="2016-02" db="EMBL/GenBank/DDBJ databases">
        <title>Draft genome sequence of five rapidly growing Mycobacterium species.</title>
        <authorList>
            <person name="Katahira K."/>
            <person name="Gotou Y."/>
            <person name="Iida K."/>
            <person name="Ogura Y."/>
            <person name="Hayashi T."/>
        </authorList>
    </citation>
    <scope>NUCLEOTIDE SEQUENCE [LARGE SCALE GENOMIC DNA]</scope>
    <source>
        <strain evidence="3">JCM6362</strain>
    </source>
</reference>
<dbReference type="InterPro" id="IPR051678">
    <property type="entry name" value="AGP_Transferase"/>
</dbReference>
<dbReference type="PANTHER" id="PTHR21310:SF40">
    <property type="entry name" value="AMINOGLYCOSIDE PHOSPHOTRANSFERASE DOMAIN-CONTAINING PROTEIN-RELATED"/>
    <property type="match status" value="1"/>
</dbReference>
<evidence type="ECO:0000313" key="3">
    <source>
        <dbReference type="Proteomes" id="UP000069654"/>
    </source>
</evidence>
<name>A0A117INJ9_MYCTH</name>
<protein>
    <submittedName>
        <fullName evidence="2">Acyl-CoA dehydrogenase FadE36_1</fullName>
    </submittedName>
</protein>
<evidence type="ECO:0000259" key="1">
    <source>
        <dbReference type="Pfam" id="PF01636"/>
    </source>
</evidence>
<dbReference type="InterPro" id="IPR002575">
    <property type="entry name" value="Aminoglycoside_PTrfase"/>
</dbReference>
<dbReference type="RefSeq" id="WP_003923892.1">
    <property type="nucleotide sequence ID" value="NZ_BCTB01000050.1"/>
</dbReference>